<reference evidence="2 3" key="1">
    <citation type="journal article" date="2016" name="Genome Announc.">
        <title>Complete Genome Sequence of Thiostrepton-Producing Streptomyces laurentii ATCC 31255.</title>
        <authorList>
            <person name="Doi K."/>
            <person name="Fujino Y."/>
            <person name="Nagayoshi Y."/>
            <person name="Ohshima T."/>
            <person name="Ogata S."/>
        </authorList>
    </citation>
    <scope>NUCLEOTIDE SEQUENCE [LARGE SCALE GENOMIC DNA]</scope>
    <source>
        <strain evidence="2 3">ATCC 31255</strain>
    </source>
</reference>
<dbReference type="AlphaFoldDB" id="A0A160P0M0"/>
<evidence type="ECO:0000313" key="3">
    <source>
        <dbReference type="Proteomes" id="UP000217676"/>
    </source>
</evidence>
<accession>A0A160P0M0</accession>
<gene>
    <name evidence="2" type="ORF">SLA_4008</name>
</gene>
<sequence>MSAISTAHMRIARPSRDLESARRFWVAGLGLDVLYAHEADGGERQHSLLMVGWPDAGWHLELTRDPAAPLEPTPTPDDLLVVYLAGPVPDALVERLLAHGGTRVPAHNPYWDTWGVTVQDPDGYRLVLCTRSWSHS</sequence>
<dbReference type="GO" id="GO:0051213">
    <property type="term" value="F:dioxygenase activity"/>
    <property type="evidence" value="ECO:0007669"/>
    <property type="project" value="UniProtKB-KW"/>
</dbReference>
<dbReference type="RefSeq" id="WP_359876582.1">
    <property type="nucleotide sequence ID" value="NZ_JBEYHT010000020.1"/>
</dbReference>
<proteinExistence type="predicted"/>
<evidence type="ECO:0000259" key="1">
    <source>
        <dbReference type="PROSITE" id="PS51819"/>
    </source>
</evidence>
<dbReference type="InterPro" id="IPR058998">
    <property type="entry name" value="YycE-like_N"/>
</dbReference>
<dbReference type="InterPro" id="IPR058997">
    <property type="entry name" value="YycE-like_C"/>
</dbReference>
<dbReference type="InterPro" id="IPR029068">
    <property type="entry name" value="Glyas_Bleomycin-R_OHBP_Dase"/>
</dbReference>
<name>A0A160P0M0_STRLU</name>
<dbReference type="KEGG" id="slau:SLA_4008"/>
<evidence type="ECO:0000313" key="2">
    <source>
        <dbReference type="EMBL" id="BAU84897.1"/>
    </source>
</evidence>
<dbReference type="EMBL" id="AP017424">
    <property type="protein sequence ID" value="BAU84897.1"/>
    <property type="molecule type" value="Genomic_DNA"/>
</dbReference>
<feature type="domain" description="VOC" evidence="1">
    <location>
        <begin position="5"/>
        <end position="131"/>
    </location>
</feature>
<dbReference type="InterPro" id="IPR037523">
    <property type="entry name" value="VOC_core"/>
</dbReference>
<keyword evidence="3" id="KW-1185">Reference proteome</keyword>
<dbReference type="Proteomes" id="UP000217676">
    <property type="component" value="Chromosome"/>
</dbReference>
<keyword evidence="2" id="KW-0560">Oxidoreductase</keyword>
<protein>
    <submittedName>
        <fullName evidence="2">Glyoxalase/bleomycin resistance protein/dioxygenase</fullName>
    </submittedName>
</protein>
<dbReference type="Pfam" id="PF22658">
    <property type="entry name" value="YycE-like_N"/>
    <property type="match status" value="1"/>
</dbReference>
<dbReference type="SUPFAM" id="SSF54593">
    <property type="entry name" value="Glyoxalase/Bleomycin resistance protein/Dihydroxybiphenyl dioxygenase"/>
    <property type="match status" value="1"/>
</dbReference>
<keyword evidence="2" id="KW-0223">Dioxygenase</keyword>
<organism evidence="2 3">
    <name type="scientific">Streptomyces laurentii</name>
    <dbReference type="NCBI Taxonomy" id="39478"/>
    <lineage>
        <taxon>Bacteria</taxon>
        <taxon>Bacillati</taxon>
        <taxon>Actinomycetota</taxon>
        <taxon>Actinomycetes</taxon>
        <taxon>Kitasatosporales</taxon>
        <taxon>Streptomycetaceae</taxon>
        <taxon>Streptomyces</taxon>
    </lineage>
</organism>
<dbReference type="Gene3D" id="3.10.180.10">
    <property type="entry name" value="2,3-Dihydroxybiphenyl 1,2-Dioxygenase, domain 1"/>
    <property type="match status" value="1"/>
</dbReference>
<dbReference type="PROSITE" id="PS51819">
    <property type="entry name" value="VOC"/>
    <property type="match status" value="1"/>
</dbReference>
<dbReference type="Pfam" id="PF22659">
    <property type="entry name" value="YycE-like_C"/>
    <property type="match status" value="1"/>
</dbReference>